<feature type="region of interest" description="Disordered" evidence="1">
    <location>
        <begin position="154"/>
        <end position="230"/>
    </location>
</feature>
<evidence type="ECO:0000313" key="2">
    <source>
        <dbReference type="EMBL" id="KAJ1135826.1"/>
    </source>
</evidence>
<accession>A0AAV7Q631</accession>
<dbReference type="EMBL" id="JANPWB010000010">
    <property type="protein sequence ID" value="KAJ1135826.1"/>
    <property type="molecule type" value="Genomic_DNA"/>
</dbReference>
<sequence length="288" mass="31904">MPSPMSSDNVNLAPSDLTPTRGKVVRPAMASPVQQHTSSGGWAAEQKNSREDHLNHIVEQRRSSQHHRGPQEQQGPTETRRLGAAESVLAKGRPVVSSVTEAARADSNPALPGPHNRPRSQRAQRALARIWEHKTCLRRGRRYRLVTEAAPGQLFKSSTAPGRELILNPGRQREGASQATGDRRRTGILQSPHNPPSARRSTWPNERELTLNPGRQREGASQARGDRQRTSILTAAKTLPRLRGQRVIKKLKQYRKQAPLCSGHTGSLFFGFRGTLVERQQTLGARTI</sequence>
<dbReference type="AlphaFoldDB" id="A0AAV7Q631"/>
<evidence type="ECO:0000256" key="1">
    <source>
        <dbReference type="SAM" id="MobiDB-lite"/>
    </source>
</evidence>
<feature type="compositionally biased region" description="Polar residues" evidence="1">
    <location>
        <begin position="1"/>
        <end position="12"/>
    </location>
</feature>
<comment type="caution">
    <text evidence="2">The sequence shown here is derived from an EMBL/GenBank/DDBJ whole genome shotgun (WGS) entry which is preliminary data.</text>
</comment>
<feature type="region of interest" description="Disordered" evidence="1">
    <location>
        <begin position="1"/>
        <end position="125"/>
    </location>
</feature>
<proteinExistence type="predicted"/>
<feature type="compositionally biased region" description="Basic and acidic residues" evidence="1">
    <location>
        <begin position="47"/>
        <end position="62"/>
    </location>
</feature>
<reference evidence="2" key="1">
    <citation type="journal article" date="2022" name="bioRxiv">
        <title>Sequencing and chromosome-scale assembly of the giantPleurodeles waltlgenome.</title>
        <authorList>
            <person name="Brown T."/>
            <person name="Elewa A."/>
            <person name="Iarovenko S."/>
            <person name="Subramanian E."/>
            <person name="Araus A.J."/>
            <person name="Petzold A."/>
            <person name="Susuki M."/>
            <person name="Suzuki K.-i.T."/>
            <person name="Hayashi T."/>
            <person name="Toyoda A."/>
            <person name="Oliveira C."/>
            <person name="Osipova E."/>
            <person name="Leigh N.D."/>
            <person name="Simon A."/>
            <person name="Yun M.H."/>
        </authorList>
    </citation>
    <scope>NUCLEOTIDE SEQUENCE</scope>
    <source>
        <strain evidence="2">20211129_DDA</strain>
        <tissue evidence="2">Liver</tissue>
    </source>
</reference>
<protein>
    <submittedName>
        <fullName evidence="2">Uncharacterized protein</fullName>
    </submittedName>
</protein>
<evidence type="ECO:0000313" key="3">
    <source>
        <dbReference type="Proteomes" id="UP001066276"/>
    </source>
</evidence>
<gene>
    <name evidence="2" type="ORF">NDU88_002256</name>
</gene>
<organism evidence="2 3">
    <name type="scientific">Pleurodeles waltl</name>
    <name type="common">Iberian ribbed newt</name>
    <dbReference type="NCBI Taxonomy" id="8319"/>
    <lineage>
        <taxon>Eukaryota</taxon>
        <taxon>Metazoa</taxon>
        <taxon>Chordata</taxon>
        <taxon>Craniata</taxon>
        <taxon>Vertebrata</taxon>
        <taxon>Euteleostomi</taxon>
        <taxon>Amphibia</taxon>
        <taxon>Batrachia</taxon>
        <taxon>Caudata</taxon>
        <taxon>Salamandroidea</taxon>
        <taxon>Salamandridae</taxon>
        <taxon>Pleurodelinae</taxon>
        <taxon>Pleurodeles</taxon>
    </lineage>
</organism>
<name>A0AAV7Q631_PLEWA</name>
<keyword evidence="3" id="KW-1185">Reference proteome</keyword>
<dbReference type="Proteomes" id="UP001066276">
    <property type="component" value="Chromosome 6"/>
</dbReference>